<reference evidence="3 4" key="1">
    <citation type="journal article" date="2012" name="Appl. Environ. Microbiol.">
        <title>Genome Sequence of Thermotolerant Bacillus methanolicus: Features and Regulation Related to Methylotrophy and Production of L-Lysine and L-Glutamate from Methanol.</title>
        <authorList>
            <person name="Heggeset T.M."/>
            <person name="Krog A."/>
            <person name="Balzer S."/>
            <person name="Wentzel A."/>
            <person name="Ellingsen T.E."/>
            <person name="Brautaset T."/>
        </authorList>
    </citation>
    <scope>NUCLEOTIDE SEQUENCE [LARGE SCALE GENOMIC DNA]</scope>
    <source>
        <strain evidence="3 4">PB1</strain>
    </source>
</reference>
<dbReference type="Proteomes" id="UP000010523">
    <property type="component" value="Unassembled WGS sequence"/>
</dbReference>
<feature type="domain" description="YdbS-like PH" evidence="2">
    <location>
        <begin position="248"/>
        <end position="324"/>
    </location>
</feature>
<feature type="domain" description="YdbS-like PH" evidence="2">
    <location>
        <begin position="63"/>
        <end position="146"/>
    </location>
</feature>
<feature type="transmembrane region" description="Helical" evidence="1">
    <location>
        <begin position="354"/>
        <end position="372"/>
    </location>
</feature>
<dbReference type="PIRSF" id="PIRSF026631">
    <property type="entry name" value="UCP026631"/>
    <property type="match status" value="1"/>
</dbReference>
<keyword evidence="1" id="KW-0472">Membrane</keyword>
<dbReference type="RefSeq" id="WP_003351277.1">
    <property type="nucleotide sequence ID" value="NZ_AFEU01000002.1"/>
</dbReference>
<evidence type="ECO:0000313" key="3">
    <source>
        <dbReference type="EMBL" id="EIJ79883.1"/>
    </source>
</evidence>
<protein>
    <recommendedName>
        <fullName evidence="2">YdbS-like PH domain-containing protein</fullName>
    </recommendedName>
</protein>
<dbReference type="OrthoDB" id="2195155at2"/>
<evidence type="ECO:0000259" key="2">
    <source>
        <dbReference type="Pfam" id="PF03703"/>
    </source>
</evidence>
<dbReference type="PANTHER" id="PTHR34473:SF2">
    <property type="entry name" value="UPF0699 TRANSMEMBRANE PROTEIN YDBT"/>
    <property type="match status" value="1"/>
</dbReference>
<keyword evidence="1" id="KW-0812">Transmembrane</keyword>
<dbReference type="EMBL" id="AFEU01000002">
    <property type="protein sequence ID" value="EIJ79883.1"/>
    <property type="molecule type" value="Genomic_DNA"/>
</dbReference>
<dbReference type="PATRIC" id="fig|997296.3.peg.1271"/>
<accession>I3E062</accession>
<feature type="transmembrane region" description="Helical" evidence="1">
    <location>
        <begin position="45"/>
        <end position="66"/>
    </location>
</feature>
<dbReference type="InterPro" id="IPR014529">
    <property type="entry name" value="UCP026631"/>
</dbReference>
<dbReference type="Pfam" id="PF03703">
    <property type="entry name" value="bPH_2"/>
    <property type="match status" value="3"/>
</dbReference>
<organism evidence="3 4">
    <name type="scientific">Bacillus methanolicus PB1</name>
    <dbReference type="NCBI Taxonomy" id="997296"/>
    <lineage>
        <taxon>Bacteria</taxon>
        <taxon>Bacillati</taxon>
        <taxon>Bacillota</taxon>
        <taxon>Bacilli</taxon>
        <taxon>Bacillales</taxon>
        <taxon>Bacillaceae</taxon>
        <taxon>Bacillus</taxon>
    </lineage>
</organism>
<feature type="transmembrane region" description="Helical" evidence="1">
    <location>
        <begin position="221"/>
        <end position="246"/>
    </location>
</feature>
<sequence>MSELKRLHPISAVYHFIKQLKEMIIPILVFVFFSGKGNNGEQISLYISAGSILIILIGGILSWLRFTYRIEEDELRIEHGLFIRKKRYIPFERIQSIDFSEGILHRPLGLVKVTVETAGSGGMGLNEAEAVLTAIAKTEAEAIKEFFTSVKNYKKMENGAETKFEEEIIYKISPPELLLLASTSGGAGVVISAVFAILSQLEEIIPYEKIFSGFEQLIKNGIPFVAIIVFLGFLTAWLIAVIGTMVTYADFTVKIVNDDIIISRGLLEKRQITMSLHRIQAIKISENLIRQPLKYATVIIESAGGSAVNEERASVILLPIIRKERISGILQPFFSDYKPITDFKPAPKRALKRYLIRGWLFIVPCVVLPIIFFLPWGYFSLLLIPVISFWSFLKYKDAGWSIDNQQLTLRYRGISKNTVFMKKNKIQSLTVKESYFQKKKKLATLDAVVKSGAGGSGGTVADLQQEDCYYVYRWYQGK</sequence>
<evidence type="ECO:0000313" key="4">
    <source>
        <dbReference type="Proteomes" id="UP000010523"/>
    </source>
</evidence>
<keyword evidence="1" id="KW-1133">Transmembrane helix</keyword>
<name>I3E062_BACMT</name>
<gene>
    <name evidence="3" type="ORF">PB1_05947</name>
</gene>
<dbReference type="eggNOG" id="COG3428">
    <property type="taxonomic scope" value="Bacteria"/>
</dbReference>
<evidence type="ECO:0000256" key="1">
    <source>
        <dbReference type="SAM" id="Phobius"/>
    </source>
</evidence>
<dbReference type="STRING" id="997296.PB1_05947"/>
<proteinExistence type="predicted"/>
<dbReference type="PANTHER" id="PTHR34473">
    <property type="entry name" value="UPF0699 TRANSMEMBRANE PROTEIN YDBS"/>
    <property type="match status" value="1"/>
</dbReference>
<feature type="transmembrane region" description="Helical" evidence="1">
    <location>
        <begin position="177"/>
        <end position="201"/>
    </location>
</feature>
<keyword evidence="4" id="KW-1185">Reference proteome</keyword>
<comment type="caution">
    <text evidence="3">The sequence shown here is derived from an EMBL/GenBank/DDBJ whole genome shotgun (WGS) entry which is preliminary data.</text>
</comment>
<feature type="transmembrane region" description="Helical" evidence="1">
    <location>
        <begin position="12"/>
        <end position="33"/>
    </location>
</feature>
<dbReference type="AlphaFoldDB" id="I3E062"/>
<feature type="domain" description="YdbS-like PH" evidence="2">
    <location>
        <begin position="395"/>
        <end position="475"/>
    </location>
</feature>
<dbReference type="InterPro" id="IPR005182">
    <property type="entry name" value="YdbS-like_PH"/>
</dbReference>